<protein>
    <submittedName>
        <fullName evidence="2">Uncharacterized protein</fullName>
    </submittedName>
</protein>
<name>A0A7S2YQI4_9STRA</name>
<dbReference type="EMBL" id="HBHT01036538">
    <property type="protein sequence ID" value="CAD9989759.1"/>
    <property type="molecule type" value="Transcribed_RNA"/>
</dbReference>
<evidence type="ECO:0000256" key="1">
    <source>
        <dbReference type="SAM" id="MobiDB-lite"/>
    </source>
</evidence>
<proteinExistence type="predicted"/>
<feature type="compositionally biased region" description="Low complexity" evidence="1">
    <location>
        <begin position="44"/>
        <end position="53"/>
    </location>
</feature>
<evidence type="ECO:0000313" key="2">
    <source>
        <dbReference type="EMBL" id="CAD9989759.1"/>
    </source>
</evidence>
<feature type="region of interest" description="Disordered" evidence="1">
    <location>
        <begin position="44"/>
        <end position="64"/>
    </location>
</feature>
<gene>
    <name evidence="2" type="ORF">APAL1065_LOCUS24540</name>
</gene>
<reference evidence="2" key="1">
    <citation type="submission" date="2021-01" db="EMBL/GenBank/DDBJ databases">
        <authorList>
            <person name="Corre E."/>
            <person name="Pelletier E."/>
            <person name="Niang G."/>
            <person name="Scheremetjew M."/>
            <person name="Finn R."/>
            <person name="Kale V."/>
            <person name="Holt S."/>
            <person name="Cochrane G."/>
            <person name="Meng A."/>
            <person name="Brown T."/>
            <person name="Cohen L."/>
        </authorList>
    </citation>
    <scope>NUCLEOTIDE SEQUENCE</scope>
    <source>
        <strain evidence="2">CCMP125</strain>
    </source>
</reference>
<sequence>MFFSSFRTKNKVKSLAIGGASRSSSYGGGIHKVASGGSLTSMASTLSSDSTSTKPQQEDFFDDTTSIADSVTTGGAGASIRRRVTFSEDLNIHHRDTKADFDCSITWYSEDEYAQFKRDMKATVDQALDEQKGNNEARKAFYKFVRGLHSSSKQFQKLVRNADDLLTPRQLRYLSQLYAVDEKRLDLIGLEYQVIPGLKKETKQVRERIQDATTRVQMECRKGWFKPNELDEELRFACLQLTLAPVMFAQMLAKAQSLAA</sequence>
<dbReference type="AlphaFoldDB" id="A0A7S2YQI4"/>
<organism evidence="2">
    <name type="scientific">Entomoneis paludosa</name>
    <dbReference type="NCBI Taxonomy" id="265537"/>
    <lineage>
        <taxon>Eukaryota</taxon>
        <taxon>Sar</taxon>
        <taxon>Stramenopiles</taxon>
        <taxon>Ochrophyta</taxon>
        <taxon>Bacillariophyta</taxon>
        <taxon>Bacillariophyceae</taxon>
        <taxon>Bacillariophycidae</taxon>
        <taxon>Entomoneidaceae</taxon>
        <taxon>Entomoneis</taxon>
    </lineage>
</organism>
<accession>A0A7S2YQI4</accession>